<comment type="function">
    <text evidence="9">Cell surface proteoglycan.</text>
</comment>
<dbReference type="PANTHER" id="PTHR10915:SF1">
    <property type="entry name" value="SYNDECAN"/>
    <property type="match status" value="1"/>
</dbReference>
<comment type="subcellular location">
    <subcellularLocation>
        <location evidence="1 9">Membrane</location>
        <topology evidence="1 9">Single-pass type I membrane protein</topology>
    </subcellularLocation>
</comment>
<protein>
    <recommendedName>
        <fullName evidence="9">Syndecan</fullName>
    </recommendedName>
</protein>
<evidence type="ECO:0000256" key="3">
    <source>
        <dbReference type="ARBA" id="ARBA00022692"/>
    </source>
</evidence>
<evidence type="ECO:0000256" key="11">
    <source>
        <dbReference type="SAM" id="Phobius"/>
    </source>
</evidence>
<feature type="region of interest" description="Disordered" evidence="10">
    <location>
        <begin position="80"/>
        <end position="104"/>
    </location>
</feature>
<evidence type="ECO:0000259" key="12">
    <source>
        <dbReference type="Pfam" id="PF01034"/>
    </source>
</evidence>
<keyword evidence="6 11" id="KW-0472">Membrane</keyword>
<dbReference type="GeneID" id="106469912"/>
<sequence length="237" mass="25938">MRYILYSSVTQGDLVDSSSFSEFSDIDHSSGRGSDDEDTSGSGDGPEGEEKEEGSGGIIIEDTNKEIIVVSANRPHNPTWLSPFENPVNKADTTKKPPLPPKEEQPMIKVTTTFQPDHKNHIPNILKPTKSDVEIRKMNNAPPVPGGKESPDESWEDNDIHILGHMQEETSSSFFAQPGILASVIGGAVIALMCIILMVMFIVYRMKKKDEGSYIVGDSKGSKDNSSEKGKNKEIFA</sequence>
<proteinExistence type="inferred from homology"/>
<evidence type="ECO:0000256" key="8">
    <source>
        <dbReference type="ARBA" id="ARBA00023207"/>
    </source>
</evidence>
<feature type="compositionally biased region" description="Basic and acidic residues" evidence="10">
    <location>
        <begin position="25"/>
        <end position="34"/>
    </location>
</feature>
<accession>A0ABM1BP22</accession>
<name>A0ABM1BP22_LIMPO</name>
<dbReference type="InterPro" id="IPR001050">
    <property type="entry name" value="Syndecan"/>
</dbReference>
<evidence type="ECO:0000256" key="2">
    <source>
        <dbReference type="ARBA" id="ARBA00005343"/>
    </source>
</evidence>
<evidence type="ECO:0000256" key="4">
    <source>
        <dbReference type="ARBA" id="ARBA00022974"/>
    </source>
</evidence>
<dbReference type="InterPro" id="IPR027789">
    <property type="entry name" value="Syndecan/Neurexin_dom"/>
</dbReference>
<evidence type="ECO:0000256" key="7">
    <source>
        <dbReference type="ARBA" id="ARBA00023180"/>
    </source>
</evidence>
<dbReference type="Proteomes" id="UP000694941">
    <property type="component" value="Unplaced"/>
</dbReference>
<feature type="transmembrane region" description="Helical" evidence="11">
    <location>
        <begin position="180"/>
        <end position="204"/>
    </location>
</feature>
<keyword evidence="8 9" id="KW-0357">Heparan sulfate</keyword>
<evidence type="ECO:0000256" key="10">
    <source>
        <dbReference type="SAM" id="MobiDB-lite"/>
    </source>
</evidence>
<feature type="compositionally biased region" description="Basic and acidic residues" evidence="10">
    <location>
        <begin position="220"/>
        <end position="237"/>
    </location>
</feature>
<evidence type="ECO:0000313" key="14">
    <source>
        <dbReference type="RefSeq" id="XP_013785884.2"/>
    </source>
</evidence>
<dbReference type="Pfam" id="PF01034">
    <property type="entry name" value="Syndecan"/>
    <property type="match status" value="1"/>
</dbReference>
<organism evidence="13 14">
    <name type="scientific">Limulus polyphemus</name>
    <name type="common">Atlantic horseshoe crab</name>
    <dbReference type="NCBI Taxonomy" id="6850"/>
    <lineage>
        <taxon>Eukaryota</taxon>
        <taxon>Metazoa</taxon>
        <taxon>Ecdysozoa</taxon>
        <taxon>Arthropoda</taxon>
        <taxon>Chelicerata</taxon>
        <taxon>Merostomata</taxon>
        <taxon>Xiphosura</taxon>
        <taxon>Limulidae</taxon>
        <taxon>Limulus</taxon>
    </lineage>
</organism>
<dbReference type="InterPro" id="IPR030479">
    <property type="entry name" value="Syndecan_CS"/>
</dbReference>
<evidence type="ECO:0000313" key="13">
    <source>
        <dbReference type="Proteomes" id="UP000694941"/>
    </source>
</evidence>
<dbReference type="RefSeq" id="XP_013785884.2">
    <property type="nucleotide sequence ID" value="XM_013930430.2"/>
</dbReference>
<evidence type="ECO:0000256" key="6">
    <source>
        <dbReference type="ARBA" id="ARBA00023136"/>
    </source>
</evidence>
<feature type="region of interest" description="Disordered" evidence="10">
    <location>
        <begin position="215"/>
        <end position="237"/>
    </location>
</feature>
<keyword evidence="5 11" id="KW-1133">Transmembrane helix</keyword>
<keyword evidence="13" id="KW-1185">Reference proteome</keyword>
<gene>
    <name evidence="14" type="primary">LOC106469912</name>
</gene>
<keyword evidence="3 9" id="KW-0812">Transmembrane</keyword>
<evidence type="ECO:0000256" key="9">
    <source>
        <dbReference type="RuleBase" id="RU000649"/>
    </source>
</evidence>
<evidence type="ECO:0000256" key="1">
    <source>
        <dbReference type="ARBA" id="ARBA00004479"/>
    </source>
</evidence>
<evidence type="ECO:0000256" key="5">
    <source>
        <dbReference type="ARBA" id="ARBA00022989"/>
    </source>
</evidence>
<feature type="region of interest" description="Disordered" evidence="10">
    <location>
        <begin position="16"/>
        <end position="63"/>
    </location>
</feature>
<feature type="domain" description="Syndecan/Neurexin" evidence="12">
    <location>
        <begin position="173"/>
        <end position="225"/>
    </location>
</feature>
<reference evidence="14" key="1">
    <citation type="submission" date="2025-08" db="UniProtKB">
        <authorList>
            <consortium name="RefSeq"/>
        </authorList>
    </citation>
    <scope>IDENTIFICATION</scope>
    <source>
        <tissue evidence="14">Muscle</tissue>
    </source>
</reference>
<keyword evidence="7 9" id="KW-0325">Glycoprotein</keyword>
<comment type="similarity">
    <text evidence="2 9">Belongs to the syndecan proteoglycan family.</text>
</comment>
<dbReference type="PROSITE" id="PS00964">
    <property type="entry name" value="SYNDECAN"/>
    <property type="match status" value="1"/>
</dbReference>
<keyword evidence="4 9" id="KW-0654">Proteoglycan</keyword>
<dbReference type="PANTHER" id="PTHR10915">
    <property type="entry name" value="SYNDECAN"/>
    <property type="match status" value="1"/>
</dbReference>